<reference evidence="1 2" key="1">
    <citation type="submission" date="2016-04" db="EMBL/GenBank/DDBJ databases">
        <title>Complete genome sequence and analysis of deep-sea sediment isolate, Amycolatopsis sp. WP1.</title>
        <authorList>
            <person name="Wang H."/>
            <person name="Chen S."/>
            <person name="Wu Q."/>
        </authorList>
    </citation>
    <scope>NUCLEOTIDE SEQUENCE [LARGE SCALE GENOMIC DNA]</scope>
    <source>
        <strain evidence="1 2">WP1</strain>
    </source>
</reference>
<evidence type="ECO:0000313" key="1">
    <source>
        <dbReference type="EMBL" id="AXB43384.1"/>
    </source>
</evidence>
<dbReference type="SUPFAM" id="SSF46689">
    <property type="entry name" value="Homeodomain-like"/>
    <property type="match status" value="1"/>
</dbReference>
<keyword evidence="2" id="KW-1185">Reference proteome</keyword>
<dbReference type="InterPro" id="IPR009057">
    <property type="entry name" value="Homeodomain-like_sf"/>
</dbReference>
<evidence type="ECO:0008006" key="3">
    <source>
        <dbReference type="Google" id="ProtNLM"/>
    </source>
</evidence>
<dbReference type="KEGG" id="aab:A4R43_13175"/>
<accession>A0A344L5R0</accession>
<evidence type="ECO:0000313" key="2">
    <source>
        <dbReference type="Proteomes" id="UP000250434"/>
    </source>
</evidence>
<dbReference type="Proteomes" id="UP000250434">
    <property type="component" value="Chromosome"/>
</dbReference>
<gene>
    <name evidence="1" type="ORF">A4R43_13175</name>
</gene>
<dbReference type="Gene3D" id="1.10.357.10">
    <property type="entry name" value="Tetracycline Repressor, domain 2"/>
    <property type="match status" value="1"/>
</dbReference>
<sequence>MSMRRIAADLGAGPMTLYRPIASKNELVTQMADEVFGELDLPSPDPDGWRAKLELVARGHWALSRRHLWLPRAFVHTAVAGTEHDGAHRMDVACARRARP</sequence>
<protein>
    <recommendedName>
        <fullName evidence="3">HTH tetR-type domain-containing protein</fullName>
    </recommendedName>
</protein>
<name>A0A344L5R0_9PSEU</name>
<proteinExistence type="predicted"/>
<dbReference type="EMBL" id="CP015163">
    <property type="protein sequence ID" value="AXB43384.1"/>
    <property type="molecule type" value="Genomic_DNA"/>
</dbReference>
<organism evidence="1 2">
    <name type="scientific">Amycolatopsis albispora</name>
    <dbReference type="NCBI Taxonomy" id="1804986"/>
    <lineage>
        <taxon>Bacteria</taxon>
        <taxon>Bacillati</taxon>
        <taxon>Actinomycetota</taxon>
        <taxon>Actinomycetes</taxon>
        <taxon>Pseudonocardiales</taxon>
        <taxon>Pseudonocardiaceae</taxon>
        <taxon>Amycolatopsis</taxon>
    </lineage>
</organism>
<dbReference type="AlphaFoldDB" id="A0A344L5R0"/>